<evidence type="ECO:0000256" key="1">
    <source>
        <dbReference type="SAM" id="Phobius"/>
    </source>
</evidence>
<feature type="transmembrane region" description="Helical" evidence="1">
    <location>
        <begin position="50"/>
        <end position="71"/>
    </location>
</feature>
<feature type="non-terminal residue" evidence="2">
    <location>
        <position position="118"/>
    </location>
</feature>
<evidence type="ECO:0000313" key="3">
    <source>
        <dbReference type="Proteomes" id="UP000183567"/>
    </source>
</evidence>
<name>A0A1J8QXX2_9AGAM</name>
<keyword evidence="3" id="KW-1185">Reference proteome</keyword>
<dbReference type="OrthoDB" id="3270175at2759"/>
<dbReference type="AlphaFoldDB" id="A0A1J8QXX2"/>
<dbReference type="Proteomes" id="UP000183567">
    <property type="component" value="Unassembled WGS sequence"/>
</dbReference>
<comment type="caution">
    <text evidence="2">The sequence shown here is derived from an EMBL/GenBank/DDBJ whole genome shotgun (WGS) entry which is preliminary data.</text>
</comment>
<protein>
    <submittedName>
        <fullName evidence="2">Uncharacterized protein</fullName>
    </submittedName>
</protein>
<accession>A0A1J8QXX2</accession>
<organism evidence="2 3">
    <name type="scientific">Rhizopogon vesiculosus</name>
    <dbReference type="NCBI Taxonomy" id="180088"/>
    <lineage>
        <taxon>Eukaryota</taxon>
        <taxon>Fungi</taxon>
        <taxon>Dikarya</taxon>
        <taxon>Basidiomycota</taxon>
        <taxon>Agaricomycotina</taxon>
        <taxon>Agaricomycetes</taxon>
        <taxon>Agaricomycetidae</taxon>
        <taxon>Boletales</taxon>
        <taxon>Suillineae</taxon>
        <taxon>Rhizopogonaceae</taxon>
        <taxon>Rhizopogon</taxon>
    </lineage>
</organism>
<dbReference type="EMBL" id="LVVM01002539">
    <property type="protein sequence ID" value="OJA16492.1"/>
    <property type="molecule type" value="Genomic_DNA"/>
</dbReference>
<feature type="non-terminal residue" evidence="2">
    <location>
        <position position="1"/>
    </location>
</feature>
<keyword evidence="1" id="KW-0472">Membrane</keyword>
<reference evidence="2 3" key="1">
    <citation type="submission" date="2016-03" db="EMBL/GenBank/DDBJ databases">
        <title>Comparative genomics of the ectomycorrhizal sister species Rhizopogon vinicolor and Rhizopogon vesiculosus (Basidiomycota: Boletales) reveals a divergence of the mating type B locus.</title>
        <authorList>
            <person name="Mujic A.B."/>
            <person name="Kuo A."/>
            <person name="Tritt A."/>
            <person name="Lipzen A."/>
            <person name="Chen C."/>
            <person name="Johnson J."/>
            <person name="Sharma A."/>
            <person name="Barry K."/>
            <person name="Grigoriev I.V."/>
            <person name="Spatafora J.W."/>
        </authorList>
    </citation>
    <scope>NUCLEOTIDE SEQUENCE [LARGE SCALE GENOMIC DNA]</scope>
    <source>
        <strain evidence="2 3">AM-OR11-056</strain>
    </source>
</reference>
<keyword evidence="1" id="KW-0812">Transmembrane</keyword>
<gene>
    <name evidence="2" type="ORF">AZE42_14000</name>
</gene>
<evidence type="ECO:0000313" key="2">
    <source>
        <dbReference type="EMBL" id="OJA16492.1"/>
    </source>
</evidence>
<sequence>LIAEATERRCAREKETVQDPRAELKTYLSEILLCIDENLLPESQAELILSWWKVLFLVIILVASPLIFFPIQGSSVPACERALSDAGLTDAKRCARLLPKNLGDIQTLKGSFKVFAGL</sequence>
<proteinExistence type="predicted"/>
<keyword evidence="1" id="KW-1133">Transmembrane helix</keyword>